<dbReference type="Pfam" id="PF14289">
    <property type="entry name" value="DUF4369"/>
    <property type="match status" value="1"/>
</dbReference>
<dbReference type="OrthoDB" id="1069091at2"/>
<proteinExistence type="predicted"/>
<dbReference type="InterPro" id="IPR013766">
    <property type="entry name" value="Thioredoxin_domain"/>
</dbReference>
<dbReference type="PANTHER" id="PTHR42852">
    <property type="entry name" value="THIOL:DISULFIDE INTERCHANGE PROTEIN DSBE"/>
    <property type="match status" value="1"/>
</dbReference>
<keyword evidence="5" id="KW-0175">Coiled coil</keyword>
<dbReference type="InterPro" id="IPR017937">
    <property type="entry name" value="Thioredoxin_CS"/>
</dbReference>
<feature type="domain" description="Thioredoxin" evidence="7">
    <location>
        <begin position="232"/>
        <end position="369"/>
    </location>
</feature>
<keyword evidence="9" id="KW-1185">Reference proteome</keyword>
<dbReference type="Gene3D" id="3.40.30.10">
    <property type="entry name" value="Glutaredoxin"/>
    <property type="match status" value="1"/>
</dbReference>
<comment type="subcellular location">
    <subcellularLocation>
        <location evidence="1">Cell envelope</location>
    </subcellularLocation>
</comment>
<evidence type="ECO:0000256" key="1">
    <source>
        <dbReference type="ARBA" id="ARBA00004196"/>
    </source>
</evidence>
<evidence type="ECO:0000256" key="5">
    <source>
        <dbReference type="SAM" id="Coils"/>
    </source>
</evidence>
<feature type="coiled-coil region" evidence="5">
    <location>
        <begin position="146"/>
        <end position="173"/>
    </location>
</feature>
<dbReference type="Pfam" id="PF00578">
    <property type="entry name" value="AhpC-TSA"/>
    <property type="match status" value="1"/>
</dbReference>
<dbReference type="GO" id="GO:0016209">
    <property type="term" value="F:antioxidant activity"/>
    <property type="evidence" value="ECO:0007669"/>
    <property type="project" value="InterPro"/>
</dbReference>
<dbReference type="SUPFAM" id="SSF52833">
    <property type="entry name" value="Thioredoxin-like"/>
    <property type="match status" value="1"/>
</dbReference>
<protein>
    <submittedName>
        <fullName evidence="8">Peroxiredoxin</fullName>
    </submittedName>
</protein>
<feature type="chain" id="PRO_5012520971" evidence="6">
    <location>
        <begin position="22"/>
        <end position="369"/>
    </location>
</feature>
<dbReference type="InterPro" id="IPR025380">
    <property type="entry name" value="DUF4369"/>
</dbReference>
<keyword evidence="3" id="KW-1015">Disulfide bond</keyword>
<dbReference type="PROSITE" id="PS51352">
    <property type="entry name" value="THIOREDOXIN_2"/>
    <property type="match status" value="1"/>
</dbReference>
<organism evidence="8 9">
    <name type="scientific">Cellulophaga fucicola</name>
    <dbReference type="NCBI Taxonomy" id="76595"/>
    <lineage>
        <taxon>Bacteria</taxon>
        <taxon>Pseudomonadati</taxon>
        <taxon>Bacteroidota</taxon>
        <taxon>Flavobacteriia</taxon>
        <taxon>Flavobacteriales</taxon>
        <taxon>Flavobacteriaceae</taxon>
        <taxon>Cellulophaga</taxon>
    </lineage>
</organism>
<evidence type="ECO:0000313" key="9">
    <source>
        <dbReference type="Proteomes" id="UP000183257"/>
    </source>
</evidence>
<keyword evidence="4" id="KW-0676">Redox-active center</keyword>
<feature type="signal peptide" evidence="6">
    <location>
        <begin position="1"/>
        <end position="21"/>
    </location>
</feature>
<dbReference type="AlphaFoldDB" id="A0A1K1M974"/>
<reference evidence="9" key="1">
    <citation type="submission" date="2016-11" db="EMBL/GenBank/DDBJ databases">
        <authorList>
            <person name="Varghese N."/>
            <person name="Submissions S."/>
        </authorList>
    </citation>
    <scope>NUCLEOTIDE SEQUENCE [LARGE SCALE GENOMIC DNA]</scope>
    <source>
        <strain evidence="9">DSM 24786</strain>
    </source>
</reference>
<dbReference type="STRING" id="76595.SAMN05660313_00432"/>
<dbReference type="GO" id="GO:0017004">
    <property type="term" value="P:cytochrome complex assembly"/>
    <property type="evidence" value="ECO:0007669"/>
    <property type="project" value="UniProtKB-KW"/>
</dbReference>
<dbReference type="PANTHER" id="PTHR42852:SF6">
    <property type="entry name" value="THIOL:DISULFIDE INTERCHANGE PROTEIN DSBE"/>
    <property type="match status" value="1"/>
</dbReference>
<dbReference type="RefSeq" id="WP_072302108.1">
    <property type="nucleotide sequence ID" value="NZ_FPIY01000001.1"/>
</dbReference>
<evidence type="ECO:0000313" key="8">
    <source>
        <dbReference type="EMBL" id="SFW19680.1"/>
    </source>
</evidence>
<accession>A0A1K1M974</accession>
<evidence type="ECO:0000259" key="7">
    <source>
        <dbReference type="PROSITE" id="PS51352"/>
    </source>
</evidence>
<keyword evidence="2" id="KW-0201">Cytochrome c-type biogenesis</keyword>
<keyword evidence="6" id="KW-0732">Signal</keyword>
<evidence type="ECO:0000256" key="4">
    <source>
        <dbReference type="ARBA" id="ARBA00023284"/>
    </source>
</evidence>
<dbReference type="GO" id="GO:0030313">
    <property type="term" value="C:cell envelope"/>
    <property type="evidence" value="ECO:0007669"/>
    <property type="project" value="UniProtKB-SubCell"/>
</dbReference>
<evidence type="ECO:0000256" key="2">
    <source>
        <dbReference type="ARBA" id="ARBA00022748"/>
    </source>
</evidence>
<dbReference type="GO" id="GO:0016491">
    <property type="term" value="F:oxidoreductase activity"/>
    <property type="evidence" value="ECO:0007669"/>
    <property type="project" value="InterPro"/>
</dbReference>
<name>A0A1K1M974_9FLAO</name>
<dbReference type="PROSITE" id="PS00194">
    <property type="entry name" value="THIOREDOXIN_1"/>
    <property type="match status" value="1"/>
</dbReference>
<dbReference type="Proteomes" id="UP000183257">
    <property type="component" value="Unassembled WGS sequence"/>
</dbReference>
<dbReference type="PROSITE" id="PS51257">
    <property type="entry name" value="PROKAR_LIPOPROTEIN"/>
    <property type="match status" value="1"/>
</dbReference>
<dbReference type="InterPro" id="IPR050553">
    <property type="entry name" value="Thioredoxin_ResA/DsbE_sf"/>
</dbReference>
<dbReference type="InterPro" id="IPR000866">
    <property type="entry name" value="AhpC/TSA"/>
</dbReference>
<sequence length="369" mass="40629">MKKLLVTLTIAVLAVACGEKADTFVVNGTLRGEIADGTKVFLKTAGEKNSAVEIDTVAIKDGKFVFNTATPATLDPYYVFIDKVRGNMMFFPEEGTIEISAHKDSIRNVVVSGTLQNDAFTNFIEGSKKIGEKVQSIQADYQKASMARDTATVKALKDEIKEIQEEGKDYEISFVKENPNAVISGMIVSRLFANKVLGEKEIYELLNGLSDDVKKTKAVKAILEVLEKTKATTIGAKAPEFSAPNLEGKNLALKDALGKVTIIDFWAAWCVPCRNENPNVVKVYNKYHDKGLNIVGVSLDRTADDWKKAIEEDGLTWNHVYNAKDVQQVAKLYNVTSIPSTFILDENGIIIAKNLRGDDLETKIAELLQ</sequence>
<dbReference type="InterPro" id="IPR036249">
    <property type="entry name" value="Thioredoxin-like_sf"/>
</dbReference>
<evidence type="ECO:0000256" key="3">
    <source>
        <dbReference type="ARBA" id="ARBA00023157"/>
    </source>
</evidence>
<evidence type="ECO:0000256" key="6">
    <source>
        <dbReference type="SAM" id="SignalP"/>
    </source>
</evidence>
<dbReference type="CDD" id="cd02966">
    <property type="entry name" value="TlpA_like_family"/>
    <property type="match status" value="1"/>
</dbReference>
<gene>
    <name evidence="8" type="ORF">SAMN05660313_00432</name>
</gene>
<dbReference type="EMBL" id="FPIY01000001">
    <property type="protein sequence ID" value="SFW19680.1"/>
    <property type="molecule type" value="Genomic_DNA"/>
</dbReference>